<dbReference type="EMBL" id="AF498416">
    <property type="protein sequence ID" value="AAM27806.1"/>
    <property type="molecule type" value="Genomic_DNA"/>
</dbReference>
<evidence type="ECO:0000259" key="3">
    <source>
        <dbReference type="Pfam" id="PF00534"/>
    </source>
</evidence>
<evidence type="ECO:0000313" key="5">
    <source>
        <dbReference type="EMBL" id="AAM27698.1"/>
    </source>
</evidence>
<evidence type="ECO:0000259" key="4">
    <source>
        <dbReference type="Pfam" id="PF13439"/>
    </source>
</evidence>
<accession>Q8KIC3</accession>
<reference evidence="5" key="1">
    <citation type="journal article" date="2002" name="J. Bacteriol.">
        <title>Genetic variation at the O-antigen biosynthetic locus in Pseudomonas aeruginosa.</title>
        <authorList>
            <person name="Raymond C.K."/>
            <person name="Sims E.H."/>
            <person name="Kas A."/>
            <person name="Spencer D.H."/>
            <person name="Kutyavin T.V."/>
            <person name="Ivey R.G."/>
            <person name="Zhou Y."/>
            <person name="Kaul R."/>
            <person name="Clendenning J.B."/>
            <person name="Olson M.V."/>
        </authorList>
    </citation>
    <scope>NUCLEOTIDE SEQUENCE</scope>
</reference>
<dbReference type="Pfam" id="PF00534">
    <property type="entry name" value="Glycos_transf_1"/>
    <property type="match status" value="1"/>
</dbReference>
<dbReference type="GO" id="GO:0016757">
    <property type="term" value="F:glycosyltransferase activity"/>
    <property type="evidence" value="ECO:0007669"/>
    <property type="project" value="UniProtKB-KW"/>
</dbReference>
<dbReference type="PANTHER" id="PTHR12526:SF629">
    <property type="entry name" value="TEICHURONIC ACID BIOSYNTHESIS GLYCOSYLTRANSFERASE TUAH-RELATED"/>
    <property type="match status" value="1"/>
</dbReference>
<dbReference type="EMBL" id="AF498410">
    <property type="protein sequence ID" value="AAM27698.1"/>
    <property type="molecule type" value="Genomic_DNA"/>
</dbReference>
<dbReference type="SUPFAM" id="SSF53756">
    <property type="entry name" value="UDP-Glycosyltransferase/glycogen phosphorylase"/>
    <property type="match status" value="1"/>
</dbReference>
<name>Q8KIC3_PSEAI</name>
<dbReference type="InterPro" id="IPR001296">
    <property type="entry name" value="Glyco_trans_1"/>
</dbReference>
<organism evidence="5">
    <name type="scientific">Pseudomonas aeruginosa</name>
    <dbReference type="NCBI Taxonomy" id="287"/>
    <lineage>
        <taxon>Bacteria</taxon>
        <taxon>Pseudomonadati</taxon>
        <taxon>Pseudomonadota</taxon>
        <taxon>Gammaproteobacteria</taxon>
        <taxon>Pseudomonadales</taxon>
        <taxon>Pseudomonadaceae</taxon>
        <taxon>Pseudomonas</taxon>
    </lineage>
</organism>
<evidence type="ECO:0000256" key="2">
    <source>
        <dbReference type="ARBA" id="ARBA00022679"/>
    </source>
</evidence>
<dbReference type="Gene3D" id="3.40.50.2000">
    <property type="entry name" value="Glycogen Phosphorylase B"/>
    <property type="match status" value="2"/>
</dbReference>
<protein>
    <submittedName>
        <fullName evidence="5">Similar to Glycosyl transferases group 1</fullName>
    </submittedName>
</protein>
<dbReference type="CAZy" id="GT4">
    <property type="family name" value="Glycosyltransferase Family 4"/>
</dbReference>
<dbReference type="CDD" id="cd03794">
    <property type="entry name" value="GT4_WbuB-like"/>
    <property type="match status" value="1"/>
</dbReference>
<dbReference type="AlphaFoldDB" id="Q8KIC3"/>
<sequence>MTGAVMTKVAHLTSVHSRYDIRIFRKQCRTLSQYGYDVYLVVADGKGDEVKDGVRIVDVGVLSGRLNRILKTTRKIYEQALALGADVYHFHDPELIPVGLRLKKQGKQVIFDSHEDVPKQLLSKPYMRPFLRRVVAVLFSCYEKYACPKLDAVLTATPHIREKFKNINGNVLDINNFPMLGELDAMVPWASKKTEVCYVGGITSIRGVREVVKSLECLKSSARLNLVGKFSEPEIEKEVRALKGWNSVNEHGQLDREDVRRVLGDSVAGLVTFLPMPNHVDAQPNKMFEYMSSGIPVIASNFPLWREIVEGSNCGICVDPLSPAAIAEAIDYLVSNPCEAAALGRNGQRAVNERYNWDLEGRKLARFYSDLLSKRDSI</sequence>
<keyword evidence="2 5" id="KW-0808">Transferase</keyword>
<feature type="domain" description="Glycosyl transferase family 1" evidence="3">
    <location>
        <begin position="189"/>
        <end position="349"/>
    </location>
</feature>
<keyword evidence="1" id="KW-0328">Glycosyltransferase</keyword>
<dbReference type="EMBL" id="AF498413">
    <property type="protein sequence ID" value="AAM27753.1"/>
    <property type="molecule type" value="Genomic_DNA"/>
</dbReference>
<evidence type="ECO:0000256" key="1">
    <source>
        <dbReference type="ARBA" id="ARBA00022676"/>
    </source>
</evidence>
<dbReference type="InterPro" id="IPR028098">
    <property type="entry name" value="Glyco_trans_4-like_N"/>
</dbReference>
<proteinExistence type="predicted"/>
<dbReference type="PANTHER" id="PTHR12526">
    <property type="entry name" value="GLYCOSYLTRANSFERASE"/>
    <property type="match status" value="1"/>
</dbReference>
<dbReference type="PATRIC" id="fig|287.1485.peg.3480"/>
<dbReference type="GO" id="GO:1901135">
    <property type="term" value="P:carbohydrate derivative metabolic process"/>
    <property type="evidence" value="ECO:0007669"/>
    <property type="project" value="UniProtKB-ARBA"/>
</dbReference>
<dbReference type="Pfam" id="PF13439">
    <property type="entry name" value="Glyco_transf_4"/>
    <property type="match status" value="1"/>
</dbReference>
<feature type="domain" description="Glycosyltransferase subfamily 4-like N-terminal" evidence="4">
    <location>
        <begin position="27"/>
        <end position="166"/>
    </location>
</feature>